<dbReference type="Proteomes" id="UP001432027">
    <property type="component" value="Unassembled WGS sequence"/>
</dbReference>
<dbReference type="InterPro" id="IPR013087">
    <property type="entry name" value="Znf_C2H2_type"/>
</dbReference>
<feature type="non-terminal residue" evidence="8">
    <location>
        <position position="1"/>
    </location>
</feature>
<evidence type="ECO:0000256" key="1">
    <source>
        <dbReference type="ARBA" id="ARBA00022723"/>
    </source>
</evidence>
<dbReference type="GO" id="GO:0005634">
    <property type="term" value="C:nucleus"/>
    <property type="evidence" value="ECO:0007669"/>
    <property type="project" value="TreeGrafter"/>
</dbReference>
<feature type="region of interest" description="Disordered" evidence="6">
    <location>
        <begin position="774"/>
        <end position="818"/>
    </location>
</feature>
<dbReference type="Gene3D" id="3.30.160.60">
    <property type="entry name" value="Classic Zinc Finger"/>
    <property type="match status" value="1"/>
</dbReference>
<proteinExistence type="predicted"/>
<reference evidence="8" key="1">
    <citation type="submission" date="2023-10" db="EMBL/GenBank/DDBJ databases">
        <title>Genome assembly of Pristionchus species.</title>
        <authorList>
            <person name="Yoshida K."/>
            <person name="Sommer R.J."/>
        </authorList>
    </citation>
    <scope>NUCLEOTIDE SEQUENCE</scope>
    <source>
        <strain evidence="8">RS0144</strain>
    </source>
</reference>
<feature type="compositionally biased region" description="Basic and acidic residues" evidence="6">
    <location>
        <begin position="789"/>
        <end position="805"/>
    </location>
</feature>
<evidence type="ECO:0000259" key="7">
    <source>
        <dbReference type="PROSITE" id="PS50157"/>
    </source>
</evidence>
<evidence type="ECO:0000256" key="5">
    <source>
        <dbReference type="PROSITE-ProRule" id="PRU00042"/>
    </source>
</evidence>
<evidence type="ECO:0000256" key="3">
    <source>
        <dbReference type="ARBA" id="ARBA00022771"/>
    </source>
</evidence>
<organism evidence="8 9">
    <name type="scientific">Pristionchus entomophagus</name>
    <dbReference type="NCBI Taxonomy" id="358040"/>
    <lineage>
        <taxon>Eukaryota</taxon>
        <taxon>Metazoa</taxon>
        <taxon>Ecdysozoa</taxon>
        <taxon>Nematoda</taxon>
        <taxon>Chromadorea</taxon>
        <taxon>Rhabditida</taxon>
        <taxon>Rhabditina</taxon>
        <taxon>Diplogasteromorpha</taxon>
        <taxon>Diplogasteroidea</taxon>
        <taxon>Neodiplogasteridae</taxon>
        <taxon>Pristionchus</taxon>
    </lineage>
</organism>
<dbReference type="InterPro" id="IPR050688">
    <property type="entry name" value="Zinc_finger/UBP_domain"/>
</dbReference>
<dbReference type="PROSITE" id="PS50157">
    <property type="entry name" value="ZINC_FINGER_C2H2_2"/>
    <property type="match status" value="1"/>
</dbReference>
<dbReference type="AlphaFoldDB" id="A0AAV5UIC5"/>
<feature type="compositionally biased region" description="Polar residues" evidence="6">
    <location>
        <begin position="808"/>
        <end position="818"/>
    </location>
</feature>
<dbReference type="PANTHER" id="PTHR24403:SF67">
    <property type="entry name" value="FI01116P-RELATED"/>
    <property type="match status" value="1"/>
</dbReference>
<feature type="compositionally biased region" description="Low complexity" evidence="6">
    <location>
        <begin position="656"/>
        <end position="666"/>
    </location>
</feature>
<keyword evidence="9" id="KW-1185">Reference proteome</keyword>
<feature type="compositionally biased region" description="Polar residues" evidence="6">
    <location>
        <begin position="301"/>
        <end position="327"/>
    </location>
</feature>
<keyword evidence="4" id="KW-0862">Zinc</keyword>
<feature type="region of interest" description="Disordered" evidence="6">
    <location>
        <begin position="423"/>
        <end position="457"/>
    </location>
</feature>
<evidence type="ECO:0000256" key="4">
    <source>
        <dbReference type="ARBA" id="ARBA00022833"/>
    </source>
</evidence>
<feature type="region of interest" description="Disordered" evidence="6">
    <location>
        <begin position="559"/>
        <end position="692"/>
    </location>
</feature>
<evidence type="ECO:0000256" key="2">
    <source>
        <dbReference type="ARBA" id="ARBA00022737"/>
    </source>
</evidence>
<dbReference type="EMBL" id="BTSX01000006">
    <property type="protein sequence ID" value="GMT06453.1"/>
    <property type="molecule type" value="Genomic_DNA"/>
</dbReference>
<name>A0AAV5UIC5_9BILA</name>
<dbReference type="GO" id="GO:0010468">
    <property type="term" value="P:regulation of gene expression"/>
    <property type="evidence" value="ECO:0007669"/>
    <property type="project" value="TreeGrafter"/>
</dbReference>
<evidence type="ECO:0000256" key="6">
    <source>
        <dbReference type="SAM" id="MobiDB-lite"/>
    </source>
</evidence>
<dbReference type="GO" id="GO:0008270">
    <property type="term" value="F:zinc ion binding"/>
    <property type="evidence" value="ECO:0007669"/>
    <property type="project" value="UniProtKB-KW"/>
</dbReference>
<dbReference type="PANTHER" id="PTHR24403">
    <property type="entry name" value="ZINC FINGER PROTEIN"/>
    <property type="match status" value="1"/>
</dbReference>
<feature type="region of interest" description="Disordered" evidence="6">
    <location>
        <begin position="516"/>
        <end position="539"/>
    </location>
</feature>
<feature type="compositionally biased region" description="Basic and acidic residues" evidence="6">
    <location>
        <begin position="642"/>
        <end position="652"/>
    </location>
</feature>
<comment type="caution">
    <text evidence="8">The sequence shown here is derived from an EMBL/GenBank/DDBJ whole genome shotgun (WGS) entry which is preliminary data.</text>
</comment>
<feature type="compositionally biased region" description="Polar residues" evidence="6">
    <location>
        <begin position="594"/>
        <end position="608"/>
    </location>
</feature>
<dbReference type="SMART" id="SM00355">
    <property type="entry name" value="ZnF_C2H2"/>
    <property type="match status" value="4"/>
</dbReference>
<protein>
    <recommendedName>
        <fullName evidence="7">C2H2-type domain-containing protein</fullName>
    </recommendedName>
</protein>
<evidence type="ECO:0000313" key="8">
    <source>
        <dbReference type="EMBL" id="GMT06453.1"/>
    </source>
</evidence>
<evidence type="ECO:0000313" key="9">
    <source>
        <dbReference type="Proteomes" id="UP001432027"/>
    </source>
</evidence>
<sequence>FDIVIPLQRMITAIHCNEVVDPLLMSDVQFYWENRTSSSQNTDVQAFGVLAQTILLQAENHNMEIARREAGIPTNTGASSSSEHHPLFDNEIKQEECADDETYAPDQPWTNWDVDCANLFPTNTTHDAMDEGLTHQAKEENGDDGYLIPKSEIDDVIMKRSALLKQLPRGGGAFLHQCKFCWLSFRSQNHLADHVRKKHAVDTDQKVPDGSKTKMTLHNWRTTALQRSTRPAYRPSNRPVPAFIANARAVMANRNVATTYSCKLCGLMMDNHFKFAAHMRYQHPKTANFQSMEDRTAIMGRSSTSSAPDAQSPPQLDTQSHGSSTGATALVSSIASVAPPTTTATPKYSAPPRPATRLIIQPSHRGKPEQKTSGAVPTHQAIWNPTSRRFVMNGEYHVKSQSSSLPLTFRIPTVKPSILRPSTKKVTAVDDDDWDSMTAKQSSRVSNPSTSNQSMKKAVIGTNSSDEMDGTEVKEELLDEFFDQLAPIDAPLDDGVAKNVPADEQLLQVPKAANAAVNDSTEVETLESGAEDNRERRADKQQLLQAQLEAVAVALAASKDPKTQQQSAEAVAPVDSAVNKPASRPRGRPRKIPGSSTLDSATPTQSKEFTIDANLDGLNASSRRRSRRNAKAEVIENEDEQESRSRSPKREQVPQSASTSASTSSADRTPSVGTTPVKLTKEQKKAASAADRGLSSKIALTCPYCGTETNSIHSMDRHTRANHKRSELYSCTQCDSTYLALSGVESHWFKHENCPEGRLAINGTEVLTGKAEEEDIQMNAKTGPSIAPVEEKRKRKVPDVFDCDPRSPSYNKQSKISS</sequence>
<accession>A0AAV5UIC5</accession>
<keyword evidence="3 5" id="KW-0863">Zinc-finger</keyword>
<keyword evidence="2" id="KW-0677">Repeat</keyword>
<dbReference type="PROSITE" id="PS00028">
    <property type="entry name" value="ZINC_FINGER_C2H2_1"/>
    <property type="match status" value="3"/>
</dbReference>
<keyword evidence="1" id="KW-0479">Metal-binding</keyword>
<feature type="region of interest" description="Disordered" evidence="6">
    <location>
        <begin position="300"/>
        <end position="327"/>
    </location>
</feature>
<feature type="domain" description="C2H2-type" evidence="7">
    <location>
        <begin position="176"/>
        <end position="204"/>
    </location>
</feature>
<feature type="compositionally biased region" description="Polar residues" evidence="6">
    <location>
        <begin position="438"/>
        <end position="457"/>
    </location>
</feature>
<gene>
    <name evidence="8" type="ORF">PENTCL1PPCAC_28627</name>
</gene>